<dbReference type="InterPro" id="IPR022431">
    <property type="entry name" value="Cyclic_DHFL_synthase_mqnC"/>
</dbReference>
<name>A0A8J8CFR3_9ARCH</name>
<dbReference type="InterPro" id="IPR013785">
    <property type="entry name" value="Aldolase_TIM"/>
</dbReference>
<feature type="binding site" evidence="8">
    <location>
        <position position="146"/>
    </location>
    <ligand>
        <name>(3R)-3-methyl-D-ornithine</name>
        <dbReference type="ChEBI" id="CHEBI:64642"/>
    </ligand>
</feature>
<keyword evidence="2 6" id="KW-0949">S-adenosyl-L-methionine</keyword>
<gene>
    <name evidence="6 11" type="primary">mqnC</name>
    <name evidence="11" type="ORF">GW779_02265</name>
    <name evidence="10" type="ORF">GW910_01005</name>
</gene>
<comment type="caution">
    <text evidence="11">The sequence shown here is derived from an EMBL/GenBank/DDBJ whole genome shotgun (WGS) entry which is preliminary data.</text>
</comment>
<dbReference type="PANTHER" id="PTHR43076">
    <property type="entry name" value="FO SYNTHASE (COFH)"/>
    <property type="match status" value="1"/>
</dbReference>
<feature type="binding site" evidence="8">
    <location>
        <position position="76"/>
    </location>
    <ligand>
        <name>S-adenosyl-L-methionine</name>
        <dbReference type="ChEBI" id="CHEBI:59789"/>
    </ligand>
</feature>
<dbReference type="SMART" id="SM00729">
    <property type="entry name" value="Elp3"/>
    <property type="match status" value="1"/>
</dbReference>
<dbReference type="SFLD" id="SFLDF00342">
    <property type="entry name" value="cyclic_dehypoxanthine_futalosi"/>
    <property type="match status" value="1"/>
</dbReference>
<keyword evidence="4 6" id="KW-0408">Iron</keyword>
<keyword evidence="1 6" id="KW-0004">4Fe-4S</keyword>
<proteinExistence type="inferred from homology"/>
<dbReference type="EC" id="1.21.98.1" evidence="6"/>
<feature type="binding site" evidence="6 7">
    <location>
        <position position="74"/>
    </location>
    <ligand>
        <name>[4Fe-4S] cluster</name>
        <dbReference type="ChEBI" id="CHEBI:49883"/>
        <note>4Fe-4S-S-AdoMet</note>
    </ligand>
</feature>
<dbReference type="SUPFAM" id="SSF102114">
    <property type="entry name" value="Radical SAM enzymes"/>
    <property type="match status" value="1"/>
</dbReference>
<dbReference type="EMBL" id="JAACQH010000042">
    <property type="protein sequence ID" value="NCS91234.1"/>
    <property type="molecule type" value="Genomic_DNA"/>
</dbReference>
<evidence type="ECO:0000256" key="8">
    <source>
        <dbReference type="PIRSR" id="PIRSR004762-2"/>
    </source>
</evidence>
<comment type="pathway">
    <text evidence="6">Quinol/quinone metabolism; menaquinone biosynthesis.</text>
</comment>
<dbReference type="Proteomes" id="UP000738826">
    <property type="component" value="Unassembled WGS sequence"/>
</dbReference>
<dbReference type="InterPro" id="IPR006638">
    <property type="entry name" value="Elp3/MiaA/NifB-like_rSAM"/>
</dbReference>
<dbReference type="EMBL" id="JAACVF010000024">
    <property type="protein sequence ID" value="NCN64645.1"/>
    <property type="molecule type" value="Genomic_DNA"/>
</dbReference>
<dbReference type="InterPro" id="IPR007197">
    <property type="entry name" value="rSAM"/>
</dbReference>
<evidence type="ECO:0000256" key="5">
    <source>
        <dbReference type="ARBA" id="ARBA00023014"/>
    </source>
</evidence>
<dbReference type="SFLD" id="SFLDG01064">
    <property type="entry name" value="F420__menaquinone_cofactor_bio"/>
    <property type="match status" value="1"/>
</dbReference>
<evidence type="ECO:0000256" key="7">
    <source>
        <dbReference type="PIRSR" id="PIRSR004762-1"/>
    </source>
</evidence>
<dbReference type="GO" id="GO:0046992">
    <property type="term" value="F:oxidoreductase activity, acting on X-H and Y-H to form an X-Y bond"/>
    <property type="evidence" value="ECO:0007669"/>
    <property type="project" value="UniProtKB-UniRule"/>
</dbReference>
<evidence type="ECO:0000259" key="9">
    <source>
        <dbReference type="PROSITE" id="PS51918"/>
    </source>
</evidence>
<dbReference type="InterPro" id="IPR058240">
    <property type="entry name" value="rSAM_sf"/>
</dbReference>
<organism evidence="11 12">
    <name type="scientific">Candidatus Altarchaeum hamiconexum</name>
    <dbReference type="NCBI Taxonomy" id="1803513"/>
    <lineage>
        <taxon>Archaea</taxon>
        <taxon>Candidatus Altarchaeota</taxon>
        <taxon>Candidatus Altiarchaeia</taxon>
        <taxon>Candidatus Altarchaeales</taxon>
        <taxon>Candidatus Altarchaeaceae</taxon>
        <taxon>Candidatus Altarchaeum</taxon>
    </lineage>
</organism>
<keyword evidence="6" id="KW-0560">Oxidoreductase</keyword>
<dbReference type="UniPathway" id="UPA00079"/>
<evidence type="ECO:0000256" key="2">
    <source>
        <dbReference type="ARBA" id="ARBA00022691"/>
    </source>
</evidence>
<dbReference type="AlphaFoldDB" id="A0A8J8CFR3"/>
<evidence type="ECO:0000313" key="12">
    <source>
        <dbReference type="Proteomes" id="UP000738826"/>
    </source>
</evidence>
<protein>
    <recommendedName>
        <fullName evidence="6">Cyclic dehypoxanthine futalosine synthase</fullName>
        <shortName evidence="6">Cyclic DHFL synthase</shortName>
        <ecNumber evidence="6">1.21.98.1</ecNumber>
    </recommendedName>
    <alternativeName>
        <fullName evidence="6">Dehypoxanthine futalosine cyclase</fullName>
        <shortName evidence="6">DHFL cyclase</shortName>
    </alternativeName>
    <alternativeName>
        <fullName evidence="6">Menaquinone biosynthetic enzyme MqnC</fullName>
    </alternativeName>
</protein>
<sequence length="372" mass="41770">MNEKSAEAKSAEEIISKCINGYKFSLEEAKELLNFDLSTLGLIADQIRNKFCGNTVTFVCDTTINYTNICASKCKFCAFYRSKSAGDAYVLTIDEILQKTEKAENLGATQVLLQGGLNNDIPLSYYETIIKAVRDKFPGVQRHFFSAAEIYFIAENNNMAVEDVMERFRDDGLQSFGGGGAEILVDDVRKKISPYKISAGQWREVITKAHKTGIKTSATMVYGFGESKEDRLRHLLFLRDIQEETDGFTAFIPWSFQPQNTALNVSDLSSQGKFLAGGCDYLEIIALSRIIFNKFLRNIQASWLTEGEKLAQIALFYGANDFSGTIIEENVVQDAGIKFSGKTREEMVNLIKQTGRIPAQRNTFYNVMKIYL</sequence>
<dbReference type="Gene3D" id="3.20.20.70">
    <property type="entry name" value="Aldolase class I"/>
    <property type="match status" value="1"/>
</dbReference>
<evidence type="ECO:0000256" key="6">
    <source>
        <dbReference type="HAMAP-Rule" id="MF_00992"/>
    </source>
</evidence>
<dbReference type="InterPro" id="IPR034405">
    <property type="entry name" value="F420"/>
</dbReference>
<dbReference type="GO" id="GO:0009234">
    <property type="term" value="P:menaquinone biosynthetic process"/>
    <property type="evidence" value="ECO:0007669"/>
    <property type="project" value="UniProtKB-UniRule"/>
</dbReference>
<dbReference type="SFLD" id="SFLDS00029">
    <property type="entry name" value="Radical_SAM"/>
    <property type="match status" value="1"/>
</dbReference>
<dbReference type="GO" id="GO:0005506">
    <property type="term" value="F:iron ion binding"/>
    <property type="evidence" value="ECO:0007669"/>
    <property type="project" value="UniProtKB-UniRule"/>
</dbReference>
<dbReference type="PANTHER" id="PTHR43076:SF1">
    <property type="entry name" value="LIPOYL SYNTHASE 2"/>
    <property type="match status" value="1"/>
</dbReference>
<dbReference type="HAMAP" id="MF_00992">
    <property type="entry name" value="MqnC"/>
    <property type="match status" value="1"/>
</dbReference>
<dbReference type="NCBIfam" id="TIGR00423">
    <property type="entry name" value="CofH family radical SAM protein"/>
    <property type="match status" value="1"/>
</dbReference>
<comment type="catalytic activity">
    <reaction evidence="6">
        <text>dehypoxanthine futalosine + S-adenosyl-L-methionine = cyclic dehypoxanthinylfutalosinate + 5'-deoxyadenosine + L-methionine + H(+)</text>
        <dbReference type="Rhea" id="RHEA:33083"/>
        <dbReference type="ChEBI" id="CHEBI:15378"/>
        <dbReference type="ChEBI" id="CHEBI:17319"/>
        <dbReference type="ChEBI" id="CHEBI:57844"/>
        <dbReference type="ChEBI" id="CHEBI:58864"/>
        <dbReference type="ChEBI" id="CHEBI:59789"/>
        <dbReference type="ChEBI" id="CHEBI:64270"/>
        <dbReference type="EC" id="1.21.98.1"/>
    </reaction>
</comment>
<evidence type="ECO:0000256" key="3">
    <source>
        <dbReference type="ARBA" id="ARBA00022723"/>
    </source>
</evidence>
<feature type="binding site" evidence="8">
    <location>
        <position position="182"/>
    </location>
    <ligand>
        <name>S-adenosyl-L-methionine</name>
        <dbReference type="ChEBI" id="CHEBI:59789"/>
    </ligand>
</feature>
<dbReference type="SFLD" id="SFLDG01389">
    <property type="entry name" value="menaquinone_synthsis_involved"/>
    <property type="match status" value="1"/>
</dbReference>
<dbReference type="NCBIfam" id="TIGR03699">
    <property type="entry name" value="menaquin_MqnC"/>
    <property type="match status" value="1"/>
</dbReference>
<dbReference type="InterPro" id="IPR020050">
    <property type="entry name" value="FO_synthase_su2"/>
</dbReference>
<dbReference type="Proteomes" id="UP000768163">
    <property type="component" value="Unassembled WGS sequence"/>
</dbReference>
<reference evidence="11" key="1">
    <citation type="submission" date="2019-11" db="EMBL/GenBank/DDBJ databases">
        <title>Lipid analysis of CO2-rich subsurface aquifers suggests an autotrophy-based deep biosphere with lysolipids enriched in CPR bacteria.</title>
        <authorList>
            <person name="Probst A.J."/>
            <person name="Elling F.J."/>
            <person name="Castelle C.J."/>
            <person name="Zhu Q."/>
            <person name="Elvert M."/>
            <person name="Birarda G."/>
            <person name="Holman H.-Y."/>
            <person name="Lane K.R."/>
            <person name="Ladd B."/>
            <person name="Ryan M.C."/>
            <person name="Woyke T."/>
            <person name="Hinrichs K.-U."/>
            <person name="Banfield J.F."/>
        </authorList>
    </citation>
    <scope>NUCLEOTIDE SEQUENCE</scope>
    <source>
        <strain evidence="10">CG_2015-01_33_1645</strain>
        <strain evidence="11">CG_2015-04_33_537</strain>
    </source>
</reference>
<feature type="binding site" evidence="8">
    <location>
        <position position="302"/>
    </location>
    <ligand>
        <name>(3R)-3-methyl-D-ornithine</name>
        <dbReference type="ChEBI" id="CHEBI:64642"/>
    </ligand>
</feature>
<dbReference type="CDD" id="cd01335">
    <property type="entry name" value="Radical_SAM"/>
    <property type="match status" value="1"/>
</dbReference>
<evidence type="ECO:0000256" key="1">
    <source>
        <dbReference type="ARBA" id="ARBA00022485"/>
    </source>
</evidence>
<dbReference type="Pfam" id="PF04055">
    <property type="entry name" value="Radical_SAM"/>
    <property type="match status" value="1"/>
</dbReference>
<dbReference type="Pfam" id="PF19288">
    <property type="entry name" value="CofH_C"/>
    <property type="match status" value="1"/>
</dbReference>
<evidence type="ECO:0000313" key="11">
    <source>
        <dbReference type="EMBL" id="NCS91234.1"/>
    </source>
</evidence>
<accession>A0A8J8CFR3</accession>
<dbReference type="PIRSF" id="PIRSF004762">
    <property type="entry name" value="CHP00423"/>
    <property type="match status" value="1"/>
</dbReference>
<dbReference type="GO" id="GO:0044689">
    <property type="term" value="F:7,8-didemethyl-8-hydroxy-5-deazariboflavin synthase activity"/>
    <property type="evidence" value="ECO:0007669"/>
    <property type="project" value="TreeGrafter"/>
</dbReference>
<keyword evidence="6" id="KW-0474">Menaquinone biosynthesis</keyword>
<evidence type="ECO:0000313" key="10">
    <source>
        <dbReference type="EMBL" id="NCN64645.1"/>
    </source>
</evidence>
<dbReference type="InterPro" id="IPR045567">
    <property type="entry name" value="CofH/MnqC-like_C"/>
</dbReference>
<feature type="binding site" evidence="6 7">
    <location>
        <position position="70"/>
    </location>
    <ligand>
        <name>[4Fe-4S] cluster</name>
        <dbReference type="ChEBI" id="CHEBI:49883"/>
        <note>4Fe-4S-S-AdoMet</note>
    </ligand>
</feature>
<dbReference type="GO" id="GO:0016765">
    <property type="term" value="F:transferase activity, transferring alkyl or aryl (other than methyl) groups"/>
    <property type="evidence" value="ECO:0007669"/>
    <property type="project" value="InterPro"/>
</dbReference>
<comment type="cofactor">
    <cofactor evidence="6 7">
        <name>[4Fe-4S] cluster</name>
        <dbReference type="ChEBI" id="CHEBI:49883"/>
    </cofactor>
    <text evidence="6 7">Binds 1 [4Fe-4S] cluster. The cluster is coordinated with 3 cysteines and an exchangeable S-adenosyl-L-methionine.</text>
</comment>
<dbReference type="GO" id="GO:0051539">
    <property type="term" value="F:4 iron, 4 sulfur cluster binding"/>
    <property type="evidence" value="ECO:0007669"/>
    <property type="project" value="UniProtKB-KW"/>
</dbReference>
<dbReference type="PROSITE" id="PS51918">
    <property type="entry name" value="RADICAL_SAM"/>
    <property type="match status" value="1"/>
</dbReference>
<evidence type="ECO:0000256" key="4">
    <source>
        <dbReference type="ARBA" id="ARBA00023004"/>
    </source>
</evidence>
<feature type="binding site" evidence="6 7">
    <location>
        <position position="77"/>
    </location>
    <ligand>
        <name>[4Fe-4S] cluster</name>
        <dbReference type="ChEBI" id="CHEBI:49883"/>
        <note>4Fe-4S-S-AdoMet</note>
    </ligand>
</feature>
<feature type="domain" description="Radical SAM core" evidence="9">
    <location>
        <begin position="56"/>
        <end position="294"/>
    </location>
</feature>
<comment type="function">
    <text evidence="6">Radical SAM enzyme that catalyzes the cyclization of dehypoxanthine futalosine (DHFL) into cyclic dehypoxanthine futalosine (CDHFL), a step in the biosynthesis of menaquinone (MK, vitamin K2).</text>
</comment>
<keyword evidence="5 6" id="KW-0411">Iron-sulfur</keyword>
<comment type="similarity">
    <text evidence="6">Belongs to the radical SAM superfamily. MqnC family.</text>
</comment>
<dbReference type="SFLD" id="SFLDF00343">
    <property type="entry name" value="aminofutalosine_synthase_(mqnE"/>
    <property type="match status" value="1"/>
</dbReference>
<keyword evidence="3 6" id="KW-0479">Metal-binding</keyword>